<feature type="compositionally biased region" description="Low complexity" evidence="1">
    <location>
        <begin position="210"/>
        <end position="219"/>
    </location>
</feature>
<sequence>MAAPTALPGTERPTPAPQSPLPPLPTRPDDPELARKVAESMLDIATKDILDRLSAPVAFDPPGDEKLALPQLLEGPWSRLRTTMERRAMCPYARAGESSLTATELKLWEGLRSQISDFQEEVSRFINRFNNFPPREETTAPSSANEPAPPSFFSWTTDDVALSMQAAVFATSGRFISWENALKRAQDFGATQKDDATPPDNNALGLFVQPTATPPHLTNPNPPTQAAPKSIATPALPPPPAPKSWAQVTAPTTAPAPVRGSILPIRNTTAIQKELGLIKAQKAMSNDQNATREDEEGWNVKGKGKRNKATPAAKPSLPAGVLPAPRPDATRNKQVPDLEVAFKPSSPIDVDLVKARSNQIESRSCLMRLLKHCNELTASKEYQGKTDIRVKSFSYSRNGNCIAVFTPKTNIKEVELFAPGLCGVMGLKGDVTVQRTSGWTRMRISHFPAWATDPDTGEWLERINSREEILTVLRDFAPRDLLTKFPPVDVRFFKPDAVVNQCRPGGFETIVVSVDDPTGEALAAYSGARLSFGYQNSFVSAHTTRPRIAECKRCCSYQCLRPQACSAPMRCYKCGERHDPKNHDSRCSQCRAQKVADKPGHVCSCAPRCANCKGAHFFGDPLCPGRLKFAPAPPAIIADEYTTGMKPPGGSPGSAVSRRTPLSGMITPRVQFDDDEAMAPVHD</sequence>
<reference evidence="2 3" key="1">
    <citation type="journal article" date="2019" name="Fungal Biol. Biotechnol.">
        <title>Draft genome sequence of fastidious pathogen Ceratobasidium theobromae, which causes vascular-streak dieback in Theobroma cacao.</title>
        <authorList>
            <person name="Ali S.S."/>
            <person name="Asman A."/>
            <person name="Shao J."/>
            <person name="Firmansyah A.P."/>
            <person name="Susilo A.W."/>
            <person name="Rosmana A."/>
            <person name="McMahon P."/>
            <person name="Junaid M."/>
            <person name="Guest D."/>
            <person name="Kheng T.Y."/>
            <person name="Meinhardt L.W."/>
            <person name="Bailey B.A."/>
        </authorList>
    </citation>
    <scope>NUCLEOTIDE SEQUENCE [LARGE SCALE GENOMIC DNA]</scope>
    <source>
        <strain evidence="2 3">CT2</strain>
    </source>
</reference>
<feature type="compositionally biased region" description="Pro residues" evidence="1">
    <location>
        <begin position="14"/>
        <end position="26"/>
    </location>
</feature>
<evidence type="ECO:0000313" key="2">
    <source>
        <dbReference type="EMBL" id="KAB5587984.1"/>
    </source>
</evidence>
<comment type="caution">
    <text evidence="2">The sequence shown here is derived from an EMBL/GenBank/DDBJ whole genome shotgun (WGS) entry which is preliminary data.</text>
</comment>
<organism evidence="2 3">
    <name type="scientific">Ceratobasidium theobromae</name>
    <dbReference type="NCBI Taxonomy" id="1582974"/>
    <lineage>
        <taxon>Eukaryota</taxon>
        <taxon>Fungi</taxon>
        <taxon>Dikarya</taxon>
        <taxon>Basidiomycota</taxon>
        <taxon>Agaricomycotina</taxon>
        <taxon>Agaricomycetes</taxon>
        <taxon>Cantharellales</taxon>
        <taxon>Ceratobasidiaceae</taxon>
        <taxon>Ceratobasidium</taxon>
    </lineage>
</organism>
<feature type="region of interest" description="Disordered" evidence="1">
    <location>
        <begin position="191"/>
        <end position="261"/>
    </location>
</feature>
<name>A0A5N5Q8I5_9AGAM</name>
<protein>
    <submittedName>
        <fullName evidence="2">Uncharacterized protein</fullName>
    </submittedName>
</protein>
<accession>A0A5N5Q8I5</accession>
<dbReference type="OrthoDB" id="3329350at2759"/>
<dbReference type="EMBL" id="SSOP01000634">
    <property type="protein sequence ID" value="KAB5587984.1"/>
    <property type="molecule type" value="Genomic_DNA"/>
</dbReference>
<evidence type="ECO:0000256" key="1">
    <source>
        <dbReference type="SAM" id="MobiDB-lite"/>
    </source>
</evidence>
<dbReference type="Proteomes" id="UP000383932">
    <property type="component" value="Unassembled WGS sequence"/>
</dbReference>
<proteinExistence type="predicted"/>
<gene>
    <name evidence="2" type="ORF">CTheo_8575</name>
</gene>
<feature type="region of interest" description="Disordered" evidence="1">
    <location>
        <begin position="283"/>
        <end position="331"/>
    </location>
</feature>
<keyword evidence="3" id="KW-1185">Reference proteome</keyword>
<feature type="region of interest" description="Disordered" evidence="1">
    <location>
        <begin position="1"/>
        <end position="31"/>
    </location>
</feature>
<evidence type="ECO:0000313" key="3">
    <source>
        <dbReference type="Proteomes" id="UP000383932"/>
    </source>
</evidence>
<dbReference type="AlphaFoldDB" id="A0A5N5Q8I5"/>